<dbReference type="InterPro" id="IPR037914">
    <property type="entry name" value="SpoVT-AbrB_sf"/>
</dbReference>
<name>A0A382NS97_9ZZZZ</name>
<keyword evidence="2" id="KW-0963">Cytoplasm</keyword>
<dbReference type="CDD" id="cd16320">
    <property type="entry name" value="MraZ_N"/>
    <property type="match status" value="1"/>
</dbReference>
<dbReference type="Gene3D" id="3.40.1550.20">
    <property type="entry name" value="Transcriptional regulator MraZ domain"/>
    <property type="match status" value="1"/>
</dbReference>
<evidence type="ECO:0000313" key="8">
    <source>
        <dbReference type="EMBL" id="SVC64073.1"/>
    </source>
</evidence>
<dbReference type="AlphaFoldDB" id="A0A382NS97"/>
<dbReference type="PANTHER" id="PTHR34701">
    <property type="entry name" value="TRANSCRIPTIONAL REGULATOR MRAZ"/>
    <property type="match status" value="1"/>
</dbReference>
<dbReference type="PANTHER" id="PTHR34701:SF1">
    <property type="entry name" value="TRANSCRIPTIONAL REGULATOR MRAZ"/>
    <property type="match status" value="1"/>
</dbReference>
<dbReference type="Pfam" id="PF02381">
    <property type="entry name" value="MraZ"/>
    <property type="match status" value="2"/>
</dbReference>
<keyword evidence="3" id="KW-0677">Repeat</keyword>
<keyword evidence="4" id="KW-0805">Transcription regulation</keyword>
<dbReference type="InterPro" id="IPR038619">
    <property type="entry name" value="MraZ_sf"/>
</dbReference>
<dbReference type="GO" id="GO:2000143">
    <property type="term" value="P:negative regulation of DNA-templated transcription initiation"/>
    <property type="evidence" value="ECO:0007669"/>
    <property type="project" value="TreeGrafter"/>
</dbReference>
<evidence type="ECO:0000256" key="4">
    <source>
        <dbReference type="ARBA" id="ARBA00023015"/>
    </source>
</evidence>
<dbReference type="InterPro" id="IPR007159">
    <property type="entry name" value="SpoVT-AbrB_dom"/>
</dbReference>
<feature type="domain" description="SpoVT-AbrB" evidence="7">
    <location>
        <begin position="88"/>
        <end position="131"/>
    </location>
</feature>
<dbReference type="InterPro" id="IPR035642">
    <property type="entry name" value="MraZ_N"/>
</dbReference>
<accession>A0A382NS97</accession>
<protein>
    <recommendedName>
        <fullName evidence="1">Transcriptional regulator MraZ</fullName>
    </recommendedName>
</protein>
<evidence type="ECO:0000256" key="6">
    <source>
        <dbReference type="ARBA" id="ARBA00023163"/>
    </source>
</evidence>
<keyword evidence="6" id="KW-0804">Transcription</keyword>
<dbReference type="InterPro" id="IPR035644">
    <property type="entry name" value="MraZ_C"/>
</dbReference>
<dbReference type="InterPro" id="IPR003444">
    <property type="entry name" value="MraZ"/>
</dbReference>
<sequence length="154" mass="17561">MKSDNLNISFTGESRNSIDQKNRLSIPAKYRKALSPVNNNTFVLTRGFDQCLILYPLDEWKKVEGQLGSLSSIKVRHRNFVRSIVRCAIHVKYDSQGRIAIPDNLLQYAKIDSNVAVIGMIKKIEIWSPNLLNNNDSDDLMDGDYEDLANEINF</sequence>
<evidence type="ECO:0000256" key="2">
    <source>
        <dbReference type="ARBA" id="ARBA00022490"/>
    </source>
</evidence>
<evidence type="ECO:0000256" key="1">
    <source>
        <dbReference type="ARBA" id="ARBA00013860"/>
    </source>
</evidence>
<dbReference type="GO" id="GO:0000976">
    <property type="term" value="F:transcription cis-regulatory region binding"/>
    <property type="evidence" value="ECO:0007669"/>
    <property type="project" value="TreeGrafter"/>
</dbReference>
<dbReference type="HAMAP" id="MF_01008">
    <property type="entry name" value="MraZ"/>
    <property type="match status" value="1"/>
</dbReference>
<dbReference type="GO" id="GO:0003700">
    <property type="term" value="F:DNA-binding transcription factor activity"/>
    <property type="evidence" value="ECO:0007669"/>
    <property type="project" value="InterPro"/>
</dbReference>
<dbReference type="InterPro" id="IPR020603">
    <property type="entry name" value="MraZ_dom"/>
</dbReference>
<evidence type="ECO:0000256" key="3">
    <source>
        <dbReference type="ARBA" id="ARBA00022737"/>
    </source>
</evidence>
<dbReference type="PROSITE" id="PS51740">
    <property type="entry name" value="SPOVT_ABRB"/>
    <property type="match status" value="2"/>
</dbReference>
<dbReference type="EMBL" id="UINC01102441">
    <property type="protein sequence ID" value="SVC64073.1"/>
    <property type="molecule type" value="Genomic_DNA"/>
</dbReference>
<reference evidence="8" key="1">
    <citation type="submission" date="2018-05" db="EMBL/GenBank/DDBJ databases">
        <authorList>
            <person name="Lanie J.A."/>
            <person name="Ng W.-L."/>
            <person name="Kazmierczak K.M."/>
            <person name="Andrzejewski T.M."/>
            <person name="Davidsen T.M."/>
            <person name="Wayne K.J."/>
            <person name="Tettelin H."/>
            <person name="Glass J.I."/>
            <person name="Rusch D."/>
            <person name="Podicherti R."/>
            <person name="Tsui H.-C.T."/>
            <person name="Winkler M.E."/>
        </authorList>
    </citation>
    <scope>NUCLEOTIDE SEQUENCE</scope>
</reference>
<dbReference type="CDD" id="cd16321">
    <property type="entry name" value="MraZ_C"/>
    <property type="match status" value="1"/>
</dbReference>
<dbReference type="NCBIfam" id="TIGR00242">
    <property type="entry name" value="division/cell wall cluster transcriptional repressor MraZ"/>
    <property type="match status" value="1"/>
</dbReference>
<evidence type="ECO:0000259" key="7">
    <source>
        <dbReference type="PROSITE" id="PS51740"/>
    </source>
</evidence>
<proteinExistence type="inferred from homology"/>
<evidence type="ECO:0000256" key="5">
    <source>
        <dbReference type="ARBA" id="ARBA00023125"/>
    </source>
</evidence>
<organism evidence="8">
    <name type="scientific">marine metagenome</name>
    <dbReference type="NCBI Taxonomy" id="408172"/>
    <lineage>
        <taxon>unclassified sequences</taxon>
        <taxon>metagenomes</taxon>
        <taxon>ecological metagenomes</taxon>
    </lineage>
</organism>
<dbReference type="SUPFAM" id="SSF89447">
    <property type="entry name" value="AbrB/MazE/MraZ-like"/>
    <property type="match status" value="1"/>
</dbReference>
<gene>
    <name evidence="8" type="ORF">METZ01_LOCUS316927</name>
</gene>
<keyword evidence="5" id="KW-0238">DNA-binding</keyword>
<feature type="domain" description="SpoVT-AbrB" evidence="7">
    <location>
        <begin position="13"/>
        <end position="59"/>
    </location>
</feature>